<keyword evidence="5" id="KW-0677">Repeat</keyword>
<keyword evidence="8" id="KW-0862">Zinc</keyword>
<dbReference type="Pfam" id="PF01485">
    <property type="entry name" value="IBR"/>
    <property type="match status" value="1"/>
</dbReference>
<dbReference type="InterPro" id="IPR044066">
    <property type="entry name" value="TRIAD_supradom"/>
</dbReference>
<feature type="domain" description="RING-type" evidence="9">
    <location>
        <begin position="101"/>
        <end position="306"/>
    </location>
</feature>
<evidence type="ECO:0000256" key="1">
    <source>
        <dbReference type="ARBA" id="ARBA00001798"/>
    </source>
</evidence>
<evidence type="ECO:0000313" key="11">
    <source>
        <dbReference type="Proteomes" id="UP001158576"/>
    </source>
</evidence>
<dbReference type="InterPro" id="IPR013083">
    <property type="entry name" value="Znf_RING/FYVE/PHD"/>
</dbReference>
<dbReference type="EC" id="2.3.2.31" evidence="2"/>
<keyword evidence="11" id="KW-1185">Reference proteome</keyword>
<dbReference type="SUPFAM" id="SSF57850">
    <property type="entry name" value="RING/U-box"/>
    <property type="match status" value="3"/>
</dbReference>
<evidence type="ECO:0000259" key="9">
    <source>
        <dbReference type="PROSITE" id="PS51873"/>
    </source>
</evidence>
<dbReference type="Gene3D" id="1.20.120.1750">
    <property type="match status" value="1"/>
</dbReference>
<dbReference type="InterPro" id="IPR002867">
    <property type="entry name" value="IBR_dom"/>
</dbReference>
<keyword evidence="6" id="KW-0863">Zinc-finger</keyword>
<evidence type="ECO:0000256" key="8">
    <source>
        <dbReference type="ARBA" id="ARBA00022833"/>
    </source>
</evidence>
<accession>A0ABN7SRT4</accession>
<evidence type="ECO:0000256" key="2">
    <source>
        <dbReference type="ARBA" id="ARBA00012251"/>
    </source>
</evidence>
<organism evidence="10 11">
    <name type="scientific">Oikopleura dioica</name>
    <name type="common">Tunicate</name>
    <dbReference type="NCBI Taxonomy" id="34765"/>
    <lineage>
        <taxon>Eukaryota</taxon>
        <taxon>Metazoa</taxon>
        <taxon>Chordata</taxon>
        <taxon>Tunicata</taxon>
        <taxon>Appendicularia</taxon>
        <taxon>Copelata</taxon>
        <taxon>Oikopleuridae</taxon>
        <taxon>Oikopleura</taxon>
    </lineage>
</organism>
<evidence type="ECO:0000256" key="5">
    <source>
        <dbReference type="ARBA" id="ARBA00022737"/>
    </source>
</evidence>
<dbReference type="Gene3D" id="3.30.40.10">
    <property type="entry name" value="Zinc/RING finger domain, C3HC4 (zinc finger)"/>
    <property type="match status" value="1"/>
</dbReference>
<dbReference type="InterPro" id="IPR031127">
    <property type="entry name" value="E3_UB_ligase_RBR"/>
</dbReference>
<comment type="catalytic activity">
    <reaction evidence="1">
        <text>[E2 ubiquitin-conjugating enzyme]-S-ubiquitinyl-L-cysteine + [acceptor protein]-L-lysine = [E2 ubiquitin-conjugating enzyme]-L-cysteine + [acceptor protein]-N(6)-ubiquitinyl-L-lysine.</text>
        <dbReference type="EC" id="2.3.2.31"/>
    </reaction>
</comment>
<evidence type="ECO:0000313" key="10">
    <source>
        <dbReference type="EMBL" id="CAG5106113.1"/>
    </source>
</evidence>
<dbReference type="Pfam" id="PF22191">
    <property type="entry name" value="IBR_1"/>
    <property type="match status" value="1"/>
</dbReference>
<name>A0ABN7SRT4_OIKDI</name>
<dbReference type="EMBL" id="OU015566">
    <property type="protein sequence ID" value="CAG5106113.1"/>
    <property type="molecule type" value="Genomic_DNA"/>
</dbReference>
<gene>
    <name evidence="10" type="ORF">OKIOD_LOCUS11453</name>
</gene>
<dbReference type="Proteomes" id="UP001158576">
    <property type="component" value="Chromosome 1"/>
</dbReference>
<dbReference type="PROSITE" id="PS51873">
    <property type="entry name" value="TRIAD"/>
    <property type="match status" value="1"/>
</dbReference>
<reference evidence="10 11" key="1">
    <citation type="submission" date="2021-04" db="EMBL/GenBank/DDBJ databases">
        <authorList>
            <person name="Bliznina A."/>
        </authorList>
    </citation>
    <scope>NUCLEOTIDE SEQUENCE [LARGE SCALE GENOMIC DNA]</scope>
</reference>
<dbReference type="CDD" id="cd20344">
    <property type="entry name" value="BRcat_RBR_TRIAD1"/>
    <property type="match status" value="1"/>
</dbReference>
<dbReference type="Pfam" id="PF19422">
    <property type="entry name" value="Ariadne"/>
    <property type="match status" value="1"/>
</dbReference>
<evidence type="ECO:0000256" key="7">
    <source>
        <dbReference type="ARBA" id="ARBA00022786"/>
    </source>
</evidence>
<protein>
    <recommendedName>
        <fullName evidence="2">RBR-type E3 ubiquitin transferase</fullName>
        <ecNumber evidence="2">2.3.2.31</ecNumber>
    </recommendedName>
</protein>
<keyword evidence="3" id="KW-0808">Transferase</keyword>
<evidence type="ECO:0000256" key="6">
    <source>
        <dbReference type="ARBA" id="ARBA00022771"/>
    </source>
</evidence>
<sequence>MSDSEDYEDFGSGDESWDDFEEDIELDKADNVDAIENFKCLFISSQIFKAKVEKEASAFANSCKISVSVAKTILMKSKWNTSTASKVLSKSKYGDKLVKTRKSHCDVCDEPRKDLYATFCQHEFCLDCWRYHTRTRLQQRSDVCCMGHGCEVLLTESAVLPLVPGSLGKKFEEILFDCMVISYPGVRFCPGPDCSEIVMALEESSPKRVRCDSCATEFCFQCGLDFHHPTECSTIKVWLQKCSDDSETADYIATKTKDCPMCSSCIEKSGGCNHVICGLCKYEFCWVCSGDWKEHGAQYYECSRFKEDPEAVRAELENETRASLSKYLHYFQRWDNHSRSLKMEKVFQKNLQEIAQKEVQKSNGTWIDWEHLKRAGKILAQCRYTLKFTYPRAYFMDASKEKMLFEYQQGILEADCEDLAWKLENAREFSVAQLEQASAAAQKSRMTLVKSTSLL</sequence>
<keyword evidence="4" id="KW-0479">Metal-binding</keyword>
<dbReference type="SMART" id="SM00647">
    <property type="entry name" value="IBR"/>
    <property type="match status" value="2"/>
</dbReference>
<dbReference type="PANTHER" id="PTHR11685">
    <property type="entry name" value="RBR FAMILY RING FINGER AND IBR DOMAIN-CONTAINING"/>
    <property type="match status" value="1"/>
</dbReference>
<dbReference type="InterPro" id="IPR047555">
    <property type="entry name" value="BRcat_RBR_TRIAD1"/>
</dbReference>
<evidence type="ECO:0000256" key="3">
    <source>
        <dbReference type="ARBA" id="ARBA00022679"/>
    </source>
</evidence>
<evidence type="ECO:0000256" key="4">
    <source>
        <dbReference type="ARBA" id="ARBA00022723"/>
    </source>
</evidence>
<keyword evidence="7" id="KW-0833">Ubl conjugation pathway</keyword>
<dbReference type="InterPro" id="IPR045840">
    <property type="entry name" value="Ariadne"/>
</dbReference>
<proteinExistence type="predicted"/>